<gene>
    <name evidence="1" type="ORF">SDC9_110294</name>
</gene>
<accession>A0A645BNP3</accession>
<dbReference type="InterPro" id="IPR019613">
    <property type="entry name" value="DUF4198"/>
</dbReference>
<reference evidence="1" key="1">
    <citation type="submission" date="2019-08" db="EMBL/GenBank/DDBJ databases">
        <authorList>
            <person name="Kucharzyk K."/>
            <person name="Murdoch R.W."/>
            <person name="Higgins S."/>
            <person name="Loffler F."/>
        </authorList>
    </citation>
    <scope>NUCLEOTIDE SEQUENCE</scope>
</reference>
<protein>
    <recommendedName>
        <fullName evidence="2">Nickel uptake substrate-specific transmembrane region</fullName>
    </recommendedName>
</protein>
<sequence length="264" mass="29527">MFHFAKKRLLSLAVASVAFSFLLGSSSVYAHDFWVNASAPKKDLVKAEIGYGHDFPNPEPIAEGRVHLFDSLQLIKPDGVLKLKQVGENYAYQEKETLKKGSYIVTGTYLPTFWSKGSDGWAQKSRAQRPDATYCEKVTMFAKTILNVSESTSDEFVTKPIGQELEIVPLVNPAKVKPGEKFPVQILFNGKPLRTAKVSATFGGFSDREYKAFSGRTDLKGYIDIIPLKAGYWYAEVEHKYGYEDKNVCDEVVLISTLTFNIND</sequence>
<dbReference type="Pfam" id="PF10670">
    <property type="entry name" value="DUF4198"/>
    <property type="match status" value="1"/>
</dbReference>
<proteinExistence type="predicted"/>
<dbReference type="AlphaFoldDB" id="A0A645BNP3"/>
<evidence type="ECO:0008006" key="2">
    <source>
        <dbReference type="Google" id="ProtNLM"/>
    </source>
</evidence>
<dbReference type="EMBL" id="VSSQ01019401">
    <property type="protein sequence ID" value="MPM63414.1"/>
    <property type="molecule type" value="Genomic_DNA"/>
</dbReference>
<name>A0A645BNP3_9ZZZZ</name>
<organism evidence="1">
    <name type="scientific">bioreactor metagenome</name>
    <dbReference type="NCBI Taxonomy" id="1076179"/>
    <lineage>
        <taxon>unclassified sequences</taxon>
        <taxon>metagenomes</taxon>
        <taxon>ecological metagenomes</taxon>
    </lineage>
</organism>
<evidence type="ECO:0000313" key="1">
    <source>
        <dbReference type="EMBL" id="MPM63414.1"/>
    </source>
</evidence>
<comment type="caution">
    <text evidence="1">The sequence shown here is derived from an EMBL/GenBank/DDBJ whole genome shotgun (WGS) entry which is preliminary data.</text>
</comment>